<evidence type="ECO:0000256" key="6">
    <source>
        <dbReference type="ARBA" id="ARBA00023242"/>
    </source>
</evidence>
<feature type="region of interest" description="Disordered" evidence="9">
    <location>
        <begin position="83"/>
        <end position="244"/>
    </location>
</feature>
<keyword evidence="3" id="KW-0227">DNA damage</keyword>
<feature type="compositionally biased region" description="Pro residues" evidence="9">
    <location>
        <begin position="374"/>
        <end position="393"/>
    </location>
</feature>
<feature type="compositionally biased region" description="Low complexity" evidence="9">
    <location>
        <begin position="1134"/>
        <end position="1163"/>
    </location>
</feature>
<dbReference type="InterPro" id="IPR001005">
    <property type="entry name" value="SANT/Myb"/>
</dbReference>
<dbReference type="Gene3D" id="1.10.10.60">
    <property type="entry name" value="Homeodomain-like"/>
    <property type="match status" value="1"/>
</dbReference>
<dbReference type="SUPFAM" id="SSF46689">
    <property type="entry name" value="Homeodomain-like"/>
    <property type="match status" value="1"/>
</dbReference>
<feature type="region of interest" description="Disordered" evidence="9">
    <location>
        <begin position="353"/>
        <end position="428"/>
    </location>
</feature>
<dbReference type="InterPro" id="IPR014012">
    <property type="entry name" value="HSA_dom"/>
</dbReference>
<evidence type="ECO:0000259" key="10">
    <source>
        <dbReference type="PROSITE" id="PS51204"/>
    </source>
</evidence>
<dbReference type="GeneID" id="9587530"/>
<dbReference type="Pfam" id="PF07529">
    <property type="entry name" value="HSA"/>
    <property type="match status" value="1"/>
</dbReference>
<keyword evidence="4" id="KW-0156">Chromatin regulator</keyword>
<feature type="region of interest" description="Disordered" evidence="9">
    <location>
        <begin position="857"/>
        <end position="886"/>
    </location>
</feature>
<dbReference type="PROSITE" id="PS51204">
    <property type="entry name" value="HSA"/>
    <property type="match status" value="1"/>
</dbReference>
<feature type="region of interest" description="Disordered" evidence="9">
    <location>
        <begin position="1028"/>
        <end position="1049"/>
    </location>
</feature>
<feature type="compositionally biased region" description="Polar residues" evidence="9">
    <location>
        <begin position="1232"/>
        <end position="1249"/>
    </location>
</feature>
<dbReference type="OrthoDB" id="5364245at2759"/>
<dbReference type="InterPro" id="IPR009057">
    <property type="entry name" value="Homeodomain-like_sf"/>
</dbReference>
<evidence type="ECO:0000256" key="9">
    <source>
        <dbReference type="SAM" id="MobiDB-lite"/>
    </source>
</evidence>
<feature type="region of interest" description="Disordered" evidence="9">
    <location>
        <begin position="967"/>
        <end position="1012"/>
    </location>
</feature>
<evidence type="ECO:0000256" key="7">
    <source>
        <dbReference type="ARBA" id="ARBA00025178"/>
    </source>
</evidence>
<feature type="region of interest" description="Disordered" evidence="9">
    <location>
        <begin position="677"/>
        <end position="729"/>
    </location>
</feature>
<organism evidence="12">
    <name type="scientific">Schizophyllum commune (strain H4-8 / FGSC 9210)</name>
    <name type="common">Split gill fungus</name>
    <dbReference type="NCBI Taxonomy" id="578458"/>
    <lineage>
        <taxon>Eukaryota</taxon>
        <taxon>Fungi</taxon>
        <taxon>Dikarya</taxon>
        <taxon>Basidiomycota</taxon>
        <taxon>Agaricomycotina</taxon>
        <taxon>Agaricomycetes</taxon>
        <taxon>Agaricomycetidae</taxon>
        <taxon>Agaricales</taxon>
        <taxon>Schizophyllaceae</taxon>
        <taxon>Schizophyllum</taxon>
    </lineage>
</organism>
<evidence type="ECO:0000256" key="8">
    <source>
        <dbReference type="ARBA" id="ARBA00029670"/>
    </source>
</evidence>
<dbReference type="GO" id="GO:0006281">
    <property type="term" value="P:DNA repair"/>
    <property type="evidence" value="ECO:0007669"/>
    <property type="project" value="UniProtKB-KW"/>
</dbReference>
<proteinExistence type="inferred from homology"/>
<evidence type="ECO:0000256" key="2">
    <source>
        <dbReference type="ARBA" id="ARBA00008913"/>
    </source>
</evidence>
<dbReference type="GO" id="GO:0003682">
    <property type="term" value="F:chromatin binding"/>
    <property type="evidence" value="ECO:0007669"/>
    <property type="project" value="TreeGrafter"/>
</dbReference>
<dbReference type="PANTHER" id="PTHR46459:SF1">
    <property type="entry name" value="E1A-BINDING PROTEIN P400"/>
    <property type="match status" value="1"/>
</dbReference>
<dbReference type="InParanoid" id="D8PVQ8"/>
<dbReference type="GO" id="GO:0005634">
    <property type="term" value="C:nucleus"/>
    <property type="evidence" value="ECO:0007669"/>
    <property type="project" value="UniProtKB-SubCell"/>
</dbReference>
<sequence length="1322" mass="145429">MAHSEIRTRRNAQLREMHRLWVHRDNICAVKYPKAEEADVQEFLEQFDLVEHPDTGTIEYFMENEVFPSNIGGLLRAHAPSVRAHASGSGMEREGSPSSSDDVPLVRQQSRSHFSEPDVTMSDVADGEGKAHVDASAAPPSPACQADRSPSPLVAKSEPEEPSAALFSTPAGEAEASNMDDDHLSTPPEETAQPLAISSVPPSASSSPLPQSQPWVPQQLRERYPPDTRPSEGANEIPKVESEDVANAVFDFTVESTQPTTTIDEQQADAMDVDEAEKMGSGAVEEGASDAKIEAASPQYQPTLSQAPQMAGPSTTPLAPLSIAPADLHYGVLPPTASEDPLTRRLGRIVTLRNKARSPSPPPQYDFSNFQPEVKPPATPPGPPPPVYAPEPYDPGYTLPSLSDLPVDFNKKATSRKRKRDKQEIKRKEQWQPIGLNEWGAAIRANPVWKKVSKSTKCLSTKEWGIAYAELKLIRTLDRMELMKDYGRWSFRQPKKQRNVGVIAKTHWDYLMDEMQWMRTDFREERRWKYAVAFNIATAVLEWHAAGDPETRVAKGICVKWKRPPPPEDVAMGDADAEVADDQGMEVDDGTRSPSRVDGAIVDYGSEEEDDDEQEKLVADELQQPESLFDDALQTAERAAHDPGIGMTEADLKHEDIEPTFDSNDNAMAVDGATTHVPSGAVSSQKASAAGATPVVSGLKTDSTDPALHTTSDKVATRPDAPPVKHHKSSAFAGLRERIAYSDSDKLFLELDDFVLQHDGRDTVSNLADIFADLQPYTIFDPPSSAPAPPLPDSKEKDRRKRKEADKFDPHRRVDETMVTKLYPVGKFMHTKPTLLGPLQPAHKWQDGHWVNLDDSAVAPEEPQPRGGSNEPHNNLWPANPNHPRVDYEKKYGQGDRRRMEPWTPAEDAQLKALADRYNQNFALVAEAFNAGVTIARRTERECFERYADKWPRPATRLDQVAMAAQGGTEVTPPPPTPSTSMMTRGVKRGSISTPTAPIITGVGGSEQRKRRRHTAVTEIVRRGAKKRIENQQKQLAQRKPSVVHETHNQYNKYPRLSPAELSRMKAEREARVENDMAIARRRQEELVARQAMAARQQQQQQQQVTQAGQSQAQPGQPHPQAVAQNAAGQLPTAQNAQQPVAQIPPAQQAQQHPQQLQQMQTANGQRAGSAGALAVPQTTRAAVQNISGQPRAGSSVSGTPRISPQQILQAQQAAARQNQMLAQSHAMAASPAQSPPLSTGTPVNATNSPRPPSAQAGAGQRASYYIPNMTAEQMMQLSRHPQLMYGPYHQAAQSQQQQQPQQSPQQQQAIPQPAQQPPQQQ</sequence>
<dbReference type="Proteomes" id="UP000007431">
    <property type="component" value="Unassembled WGS sequence"/>
</dbReference>
<feature type="compositionally biased region" description="Basic and acidic residues" evidence="9">
    <location>
        <begin position="793"/>
        <end position="811"/>
    </location>
</feature>
<dbReference type="GO" id="GO:0006325">
    <property type="term" value="P:chromatin organization"/>
    <property type="evidence" value="ECO:0007669"/>
    <property type="project" value="UniProtKB-KW"/>
</dbReference>
<gene>
    <name evidence="11" type="ORF">SCHCODRAFT_232336</name>
</gene>
<comment type="function">
    <text evidence="7">Component of the NuA4 histone acetyltransferase complex which is involved in transcriptional activation of selected genes principally by acetylation of nucleosomal histone H4 and H2A. The NuA4 complex is also involved in DNA repair.</text>
</comment>
<feature type="compositionally biased region" description="Polar residues" evidence="9">
    <location>
        <begin position="96"/>
        <end position="112"/>
    </location>
</feature>
<feature type="domain" description="HSA" evidence="10">
    <location>
        <begin position="495"/>
        <end position="575"/>
    </location>
</feature>
<evidence type="ECO:0000256" key="1">
    <source>
        <dbReference type="ARBA" id="ARBA00004123"/>
    </source>
</evidence>
<dbReference type="CDD" id="cd00167">
    <property type="entry name" value="SANT"/>
    <property type="match status" value="1"/>
</dbReference>
<dbReference type="STRING" id="578458.D8PVQ8"/>
<feature type="compositionally biased region" description="Low complexity" evidence="9">
    <location>
        <begin position="1090"/>
        <end position="1125"/>
    </location>
</feature>
<dbReference type="GO" id="GO:0035267">
    <property type="term" value="C:NuA4 histone acetyltransferase complex"/>
    <property type="evidence" value="ECO:0007669"/>
    <property type="project" value="TreeGrafter"/>
</dbReference>
<keyword evidence="12" id="KW-1185">Reference proteome</keyword>
<dbReference type="HOGENOM" id="CLU_006074_0_0_1"/>
<feature type="region of interest" description="Disordered" evidence="9">
    <location>
        <begin position="781"/>
        <end position="811"/>
    </location>
</feature>
<feature type="compositionally biased region" description="Low complexity" evidence="9">
    <location>
        <begin position="1206"/>
        <end position="1224"/>
    </location>
</feature>
<dbReference type="KEGG" id="scm:SCHCO_02562595"/>
<dbReference type="VEuPathDB" id="FungiDB:SCHCODRAFT_02562595"/>
<dbReference type="PANTHER" id="PTHR46459">
    <property type="entry name" value="E1A-BINDING PROTEIN P400-RELATED"/>
    <property type="match status" value="1"/>
</dbReference>
<feature type="compositionally biased region" description="Low complexity" evidence="9">
    <location>
        <begin position="194"/>
        <end position="219"/>
    </location>
</feature>
<feature type="compositionally biased region" description="Basic and acidic residues" evidence="9">
    <location>
        <begin position="220"/>
        <end position="230"/>
    </location>
</feature>
<evidence type="ECO:0000313" key="11">
    <source>
        <dbReference type="EMBL" id="EFJ00902.1"/>
    </source>
</evidence>
<dbReference type="eggNOG" id="ENOG502QSEY">
    <property type="taxonomic scope" value="Eukaryota"/>
</dbReference>
<dbReference type="Pfam" id="PF13921">
    <property type="entry name" value="Myb_DNA-bind_6"/>
    <property type="match status" value="1"/>
</dbReference>
<evidence type="ECO:0000256" key="5">
    <source>
        <dbReference type="ARBA" id="ARBA00023204"/>
    </source>
</evidence>
<name>D8PVQ8_SCHCM</name>
<dbReference type="SMART" id="SM00573">
    <property type="entry name" value="HSA"/>
    <property type="match status" value="1"/>
</dbReference>
<reference evidence="11 12" key="1">
    <citation type="journal article" date="2010" name="Nat. Biotechnol.">
        <title>Genome sequence of the model mushroom Schizophyllum commune.</title>
        <authorList>
            <person name="Ohm R.A."/>
            <person name="de Jong J.F."/>
            <person name="Lugones L.G."/>
            <person name="Aerts A."/>
            <person name="Kothe E."/>
            <person name="Stajich J.E."/>
            <person name="de Vries R.P."/>
            <person name="Record E."/>
            <person name="Levasseur A."/>
            <person name="Baker S.E."/>
            <person name="Bartholomew K.A."/>
            <person name="Coutinho P.M."/>
            <person name="Erdmann S."/>
            <person name="Fowler T.J."/>
            <person name="Gathman A.C."/>
            <person name="Lombard V."/>
            <person name="Henrissat B."/>
            <person name="Knabe N."/>
            <person name="Kuees U."/>
            <person name="Lilly W.W."/>
            <person name="Lindquist E."/>
            <person name="Lucas S."/>
            <person name="Magnuson J.K."/>
            <person name="Piumi F."/>
            <person name="Raudaskoski M."/>
            <person name="Salamov A."/>
            <person name="Schmutz J."/>
            <person name="Schwarze F.W.M.R."/>
            <person name="vanKuyk P.A."/>
            <person name="Horton J.S."/>
            <person name="Grigoriev I.V."/>
            <person name="Woesten H.A.B."/>
        </authorList>
    </citation>
    <scope>NUCLEOTIDE SEQUENCE [LARGE SCALE GENOMIC DNA]</scope>
    <source>
        <strain evidence="12">H4-8 / FGSC 9210</strain>
    </source>
</reference>
<evidence type="ECO:0000256" key="4">
    <source>
        <dbReference type="ARBA" id="ARBA00022853"/>
    </source>
</evidence>
<dbReference type="EMBL" id="GL377303">
    <property type="protein sequence ID" value="EFJ00902.1"/>
    <property type="molecule type" value="Genomic_DNA"/>
</dbReference>
<dbReference type="SMART" id="SM00717">
    <property type="entry name" value="SANT"/>
    <property type="match status" value="1"/>
</dbReference>
<comment type="subcellular location">
    <subcellularLocation>
        <location evidence="1">Nucleus</location>
    </subcellularLocation>
</comment>
<evidence type="ECO:0000256" key="3">
    <source>
        <dbReference type="ARBA" id="ARBA00022763"/>
    </source>
</evidence>
<feature type="region of interest" description="Disordered" evidence="9">
    <location>
        <begin position="1277"/>
        <end position="1322"/>
    </location>
</feature>
<feature type="compositionally biased region" description="Polar residues" evidence="9">
    <location>
        <begin position="1187"/>
        <end position="1205"/>
    </location>
</feature>
<accession>D8PVQ8</accession>
<dbReference type="OMA" id="HDWMLAR"/>
<feature type="compositionally biased region" description="Low complexity" evidence="9">
    <location>
        <begin position="1291"/>
        <end position="1314"/>
    </location>
</feature>
<keyword evidence="5" id="KW-0234">DNA repair</keyword>
<protein>
    <recommendedName>
        <fullName evidence="8">Vacuolar import and degradation protein 21</fullName>
    </recommendedName>
</protein>
<feature type="region of interest" description="Disordered" evidence="9">
    <location>
        <begin position="1187"/>
        <end position="1260"/>
    </location>
</feature>
<evidence type="ECO:0000313" key="12">
    <source>
        <dbReference type="Proteomes" id="UP000007431"/>
    </source>
</evidence>
<feature type="region of interest" description="Disordered" evidence="9">
    <location>
        <begin position="1090"/>
        <end position="1173"/>
    </location>
</feature>
<keyword evidence="6" id="KW-0539">Nucleus</keyword>
<comment type="similarity">
    <text evidence="2">Belongs to the EAF1 family.</text>
</comment>